<dbReference type="InterPro" id="IPR002125">
    <property type="entry name" value="CMP_dCMP_dom"/>
</dbReference>
<dbReference type="InterPro" id="IPR016192">
    <property type="entry name" value="APOBEC/CMP_deaminase_Zn-bd"/>
</dbReference>
<gene>
    <name evidence="14" type="primary">cdd</name>
    <name evidence="14" type="ORF">K9W45_08940</name>
</gene>
<dbReference type="NCBIfam" id="NF004064">
    <property type="entry name" value="PRK05578.1"/>
    <property type="match status" value="1"/>
</dbReference>
<dbReference type="PROSITE" id="PS51747">
    <property type="entry name" value="CYT_DCMP_DEAMINASES_2"/>
    <property type="match status" value="1"/>
</dbReference>
<evidence type="ECO:0000256" key="3">
    <source>
        <dbReference type="ARBA" id="ARBA00006576"/>
    </source>
</evidence>
<dbReference type="GO" id="GO:0042802">
    <property type="term" value="F:identical protein binding"/>
    <property type="evidence" value="ECO:0007669"/>
    <property type="project" value="UniProtKB-ARBA"/>
</dbReference>
<dbReference type="GO" id="GO:0008270">
    <property type="term" value="F:zinc ion binding"/>
    <property type="evidence" value="ECO:0007669"/>
    <property type="project" value="InterPro"/>
</dbReference>
<evidence type="ECO:0000256" key="2">
    <source>
        <dbReference type="ARBA" id="ARBA00003949"/>
    </source>
</evidence>
<evidence type="ECO:0000256" key="4">
    <source>
        <dbReference type="ARBA" id="ARBA00012783"/>
    </source>
</evidence>
<keyword evidence="5 12" id="KW-0479">Metal-binding</keyword>
<comment type="catalytic activity">
    <reaction evidence="9">
        <text>cytidine + H2O + H(+) = uridine + NH4(+)</text>
        <dbReference type="Rhea" id="RHEA:16069"/>
        <dbReference type="ChEBI" id="CHEBI:15377"/>
        <dbReference type="ChEBI" id="CHEBI:15378"/>
        <dbReference type="ChEBI" id="CHEBI:16704"/>
        <dbReference type="ChEBI" id="CHEBI:17562"/>
        <dbReference type="ChEBI" id="CHEBI:28938"/>
        <dbReference type="EC" id="3.5.4.5"/>
    </reaction>
</comment>
<dbReference type="InterPro" id="IPR006262">
    <property type="entry name" value="Cyt_deam_tetra"/>
</dbReference>
<feature type="binding site" evidence="12">
    <location>
        <position position="93"/>
    </location>
    <ligand>
        <name>Zn(2+)</name>
        <dbReference type="ChEBI" id="CHEBI:29105"/>
        <note>catalytic</note>
    </ligand>
</feature>
<dbReference type="EMBL" id="CP084166">
    <property type="protein sequence ID" value="UJG39969.1"/>
    <property type="molecule type" value="Genomic_DNA"/>
</dbReference>
<comment type="cofactor">
    <cofactor evidence="1 12">
        <name>Zn(2+)</name>
        <dbReference type="ChEBI" id="CHEBI:29105"/>
    </cofactor>
</comment>
<feature type="active site" description="Proton donor" evidence="10">
    <location>
        <position position="59"/>
    </location>
</feature>
<accession>A0A9Y1BJ31</accession>
<dbReference type="AlphaFoldDB" id="A0A9Y1BJ31"/>
<dbReference type="InterPro" id="IPR016193">
    <property type="entry name" value="Cytidine_deaminase-like"/>
</dbReference>
<evidence type="ECO:0000256" key="10">
    <source>
        <dbReference type="PIRSR" id="PIRSR606262-1"/>
    </source>
</evidence>
<dbReference type="GO" id="GO:0055086">
    <property type="term" value="P:nucleobase-containing small molecule metabolic process"/>
    <property type="evidence" value="ECO:0007669"/>
    <property type="project" value="UniProtKB-ARBA"/>
</dbReference>
<dbReference type="EC" id="3.5.4.5" evidence="4"/>
<evidence type="ECO:0000256" key="5">
    <source>
        <dbReference type="ARBA" id="ARBA00022723"/>
    </source>
</evidence>
<reference evidence="14" key="1">
    <citation type="journal article" date="2022" name="Nat. Microbiol.">
        <title>Unique mobile elements and scalable gene flow at the prokaryote-eukaryote boundary revealed by circularized Asgard archaea genomes.</title>
        <authorList>
            <person name="Wu F."/>
            <person name="Speth D.R."/>
            <person name="Philosof A."/>
            <person name="Cremiere A."/>
            <person name="Narayanan A."/>
            <person name="Barco R.A."/>
            <person name="Connon S.A."/>
            <person name="Amend J.P."/>
            <person name="Antoshechkin I.A."/>
            <person name="Orphan V.J."/>
        </authorList>
    </citation>
    <scope>NUCLEOTIDE SEQUENCE</scope>
    <source>
        <strain evidence="14">PM71</strain>
    </source>
</reference>
<dbReference type="PANTHER" id="PTHR11644">
    <property type="entry name" value="CYTIDINE DEAMINASE"/>
    <property type="match status" value="1"/>
</dbReference>
<feature type="binding site" evidence="12">
    <location>
        <position position="90"/>
    </location>
    <ligand>
        <name>Zn(2+)</name>
        <dbReference type="ChEBI" id="CHEBI:29105"/>
        <note>catalytic</note>
    </ligand>
</feature>
<comment type="similarity">
    <text evidence="3">Belongs to the cytidine and deoxycytidylate deaminase family.</text>
</comment>
<evidence type="ECO:0000256" key="11">
    <source>
        <dbReference type="PIRSR" id="PIRSR606262-2"/>
    </source>
</evidence>
<dbReference type="CDD" id="cd01283">
    <property type="entry name" value="cytidine_deaminase"/>
    <property type="match status" value="1"/>
</dbReference>
<feature type="binding site" evidence="11">
    <location>
        <begin position="47"/>
        <end position="53"/>
    </location>
    <ligand>
        <name>substrate</name>
    </ligand>
</feature>
<dbReference type="GO" id="GO:0004126">
    <property type="term" value="F:cytidine deaminase activity"/>
    <property type="evidence" value="ECO:0007669"/>
    <property type="project" value="UniProtKB-EC"/>
</dbReference>
<evidence type="ECO:0000256" key="6">
    <source>
        <dbReference type="ARBA" id="ARBA00022801"/>
    </source>
</evidence>
<feature type="domain" description="CMP/dCMP-type deaminase" evidence="13">
    <location>
        <begin position="6"/>
        <end position="135"/>
    </location>
</feature>
<dbReference type="PROSITE" id="PS00903">
    <property type="entry name" value="CYT_DCMP_DEAMINASES_1"/>
    <property type="match status" value="1"/>
</dbReference>
<organism evidence="14">
    <name type="scientific">Candidatus Heimdallarchaeum aukensis</name>
    <dbReference type="NCBI Taxonomy" id="2876573"/>
    <lineage>
        <taxon>Archaea</taxon>
        <taxon>Promethearchaeati</taxon>
        <taxon>Candidatus Heimdallarchaeota</taxon>
        <taxon>Candidatus Heimdallarchaeia (ex Rinke et al. 2021) (nom. nud.)</taxon>
        <taxon>Candidatus Heimdallarchaeales</taxon>
        <taxon>Candidatus Heimdallarchaeaceae</taxon>
        <taxon>Candidatus Heimdallarchaeum</taxon>
    </lineage>
</organism>
<comment type="function">
    <text evidence="2">This enzyme scavenges exogenous and endogenous cytidine and 2'-deoxycytidine for UMP synthesis.</text>
</comment>
<protein>
    <recommendedName>
        <fullName evidence="4">cytidine deaminase</fullName>
        <ecNumber evidence="4">3.5.4.5</ecNumber>
    </recommendedName>
    <alternativeName>
        <fullName evidence="8">Cytidine aminohydrolase</fullName>
    </alternativeName>
</protein>
<name>A0A9Y1BJ31_9ARCH</name>
<keyword evidence="6 14" id="KW-0378">Hydrolase</keyword>
<dbReference type="Gene3D" id="3.40.140.10">
    <property type="entry name" value="Cytidine Deaminase, domain 2"/>
    <property type="match status" value="1"/>
</dbReference>
<dbReference type="Proteomes" id="UP001201020">
    <property type="component" value="Chromosome"/>
</dbReference>
<evidence type="ECO:0000256" key="7">
    <source>
        <dbReference type="ARBA" id="ARBA00022833"/>
    </source>
</evidence>
<dbReference type="NCBIfam" id="TIGR01354">
    <property type="entry name" value="cyt_deam_tetra"/>
    <property type="match status" value="1"/>
</dbReference>
<keyword evidence="7 12" id="KW-0862">Zinc</keyword>
<evidence type="ECO:0000256" key="12">
    <source>
        <dbReference type="PIRSR" id="PIRSR606262-3"/>
    </source>
</evidence>
<dbReference type="InterPro" id="IPR050202">
    <property type="entry name" value="Cyt/Deoxycyt_deaminase"/>
</dbReference>
<dbReference type="GO" id="GO:0072527">
    <property type="term" value="P:pyrimidine-containing compound metabolic process"/>
    <property type="evidence" value="ECO:0007669"/>
    <property type="project" value="UniProtKB-ARBA"/>
</dbReference>
<proteinExistence type="inferred from homology"/>
<dbReference type="Pfam" id="PF00383">
    <property type="entry name" value="dCMP_cyt_deam_1"/>
    <property type="match status" value="1"/>
</dbReference>
<dbReference type="PANTHER" id="PTHR11644:SF2">
    <property type="entry name" value="CYTIDINE DEAMINASE"/>
    <property type="match status" value="1"/>
</dbReference>
<dbReference type="GO" id="GO:0005829">
    <property type="term" value="C:cytosol"/>
    <property type="evidence" value="ECO:0007669"/>
    <property type="project" value="TreeGrafter"/>
</dbReference>
<evidence type="ECO:0000256" key="9">
    <source>
        <dbReference type="ARBA" id="ARBA00049558"/>
    </source>
</evidence>
<evidence type="ECO:0000256" key="1">
    <source>
        <dbReference type="ARBA" id="ARBA00001947"/>
    </source>
</evidence>
<evidence type="ECO:0000256" key="8">
    <source>
        <dbReference type="ARBA" id="ARBA00032005"/>
    </source>
</evidence>
<evidence type="ECO:0000259" key="13">
    <source>
        <dbReference type="PROSITE" id="PS51747"/>
    </source>
</evidence>
<dbReference type="SUPFAM" id="SSF53927">
    <property type="entry name" value="Cytidine deaminase-like"/>
    <property type="match status" value="1"/>
</dbReference>
<evidence type="ECO:0000313" key="14">
    <source>
        <dbReference type="EMBL" id="UJG39969.1"/>
    </source>
</evidence>
<sequence length="137" mass="15117">MHDTEKNIQKLVIKAKEVSLQAYAPYSNFRVGAALLTASGKIYTGCNVEFSDYIALHAELNAIGAAVKNGEKNFDSILIYSYCSPPVLPCGSCRQKLFEFSQLNKKDIKIIVVNDKGEKSKYLLSELLPSGNIPVEK</sequence>